<keyword evidence="3" id="KW-0732">Signal</keyword>
<dbReference type="Pfam" id="PF03411">
    <property type="entry name" value="Peptidase_M74"/>
    <property type="match status" value="1"/>
</dbReference>
<keyword evidence="5" id="KW-0378">Hydrolase</keyword>
<dbReference type="KEGG" id="mtw:CQW49_13150"/>
<evidence type="ECO:0000256" key="4">
    <source>
        <dbReference type="ARBA" id="ARBA00022764"/>
    </source>
</evidence>
<dbReference type="GO" id="GO:0030288">
    <property type="term" value="C:outer membrane-bounded periplasmic space"/>
    <property type="evidence" value="ECO:0007669"/>
    <property type="project" value="InterPro"/>
</dbReference>
<evidence type="ECO:0000256" key="7">
    <source>
        <dbReference type="ARBA" id="ARBA00023049"/>
    </source>
</evidence>
<keyword evidence="10" id="KW-1185">Reference proteome</keyword>
<evidence type="ECO:0000256" key="1">
    <source>
        <dbReference type="ARBA" id="ARBA00022670"/>
    </source>
</evidence>
<evidence type="ECO:0000256" key="2">
    <source>
        <dbReference type="ARBA" id="ARBA00022723"/>
    </source>
</evidence>
<dbReference type="GO" id="GO:0046872">
    <property type="term" value="F:metal ion binding"/>
    <property type="evidence" value="ECO:0007669"/>
    <property type="project" value="UniProtKB-KW"/>
</dbReference>
<dbReference type="NCBIfam" id="NF006947">
    <property type="entry name" value="PRK09429.1"/>
    <property type="match status" value="1"/>
</dbReference>
<keyword evidence="2" id="KW-0479">Metal-binding</keyword>
<dbReference type="EMBL" id="CP023737">
    <property type="protein sequence ID" value="ATQ68724.1"/>
    <property type="molecule type" value="Genomic_DNA"/>
</dbReference>
<evidence type="ECO:0000256" key="6">
    <source>
        <dbReference type="ARBA" id="ARBA00022833"/>
    </source>
</evidence>
<dbReference type="InterPro" id="IPR009045">
    <property type="entry name" value="Zn_M74/Hedgehog-like"/>
</dbReference>
<keyword evidence="1" id="KW-0645">Protease</keyword>
<evidence type="ECO:0000256" key="5">
    <source>
        <dbReference type="ARBA" id="ARBA00022801"/>
    </source>
</evidence>
<evidence type="ECO:0000313" key="9">
    <source>
        <dbReference type="EMBL" id="ATQ68724.1"/>
    </source>
</evidence>
<keyword evidence="7" id="KW-0482">Metalloprotease</keyword>
<dbReference type="Proteomes" id="UP000230709">
    <property type="component" value="Chromosome"/>
</dbReference>
<reference evidence="10" key="1">
    <citation type="submission" date="2017-10" db="EMBL/GenBank/DDBJ databases">
        <title>Completed PacBio SMRT sequence of Methylosinus trichosporium OB3b reveals presence of a third large plasmid.</title>
        <authorList>
            <person name="Charles T.C."/>
            <person name="Lynch M.D.J."/>
            <person name="Heil J.R."/>
            <person name="Cheng J."/>
        </authorList>
    </citation>
    <scope>NUCLEOTIDE SEQUENCE [LARGE SCALE GENOMIC DNA]</scope>
    <source>
        <strain evidence="10">OB3b</strain>
    </source>
</reference>
<dbReference type="STRING" id="595536.GCA_000178815_02535"/>
<dbReference type="SUPFAM" id="SSF55166">
    <property type="entry name" value="Hedgehog/DD-peptidase"/>
    <property type="match status" value="1"/>
</dbReference>
<accession>A0A2D2D177</accession>
<dbReference type="GO" id="GO:0004252">
    <property type="term" value="F:serine-type endopeptidase activity"/>
    <property type="evidence" value="ECO:0007669"/>
    <property type="project" value="InterPro"/>
</dbReference>
<proteinExistence type="predicted"/>
<evidence type="ECO:0000256" key="3">
    <source>
        <dbReference type="ARBA" id="ARBA00022729"/>
    </source>
</evidence>
<dbReference type="GO" id="GO:0008237">
    <property type="term" value="F:metallopeptidase activity"/>
    <property type="evidence" value="ECO:0007669"/>
    <property type="project" value="UniProtKB-KW"/>
</dbReference>
<protein>
    <submittedName>
        <fullName evidence="9">Penicillin-insensitive murein endopeptidase</fullName>
    </submittedName>
</protein>
<feature type="region of interest" description="Disordered" evidence="8">
    <location>
        <begin position="55"/>
        <end position="74"/>
    </location>
</feature>
<keyword evidence="4" id="KW-0574">Periplasm</keyword>
<evidence type="ECO:0000256" key="8">
    <source>
        <dbReference type="SAM" id="MobiDB-lite"/>
    </source>
</evidence>
<name>A0A2D2D177_METT3</name>
<evidence type="ECO:0000313" key="10">
    <source>
        <dbReference type="Proteomes" id="UP000230709"/>
    </source>
</evidence>
<dbReference type="GO" id="GO:0006508">
    <property type="term" value="P:proteolysis"/>
    <property type="evidence" value="ECO:0007669"/>
    <property type="project" value="UniProtKB-KW"/>
</dbReference>
<dbReference type="InterPro" id="IPR005073">
    <property type="entry name" value="Peptidase_M74"/>
</dbReference>
<dbReference type="Gene3D" id="3.30.1380.10">
    <property type="match status" value="1"/>
</dbReference>
<keyword evidence="6" id="KW-0862">Zinc</keyword>
<gene>
    <name evidence="9" type="ORF">CQW49_13150</name>
</gene>
<sequence>MAATSRLLESARAHADRTEALEAEPAKVAHMVSLRPTILMLSLLVCAAAQAQDRGTLDPRPLPPLAHPGDPKTPAKELFGRAPGPAALEPEPIGFYSHGCLAGAQALPANGPSWQVMRLSRGRYWGHPDLIAFLERLAPPAAQAAGWPGLLIGDISQPRGGPMLTGHASHQIGLDADIWLTPMPGRELSRAEREEMSATNVVREDRLDVDPEIWTEGHMAVLRTAAQSPQVQRIFVNAAIKRALCRQATGDRRWLAKVRPMFGHDYHFHVRLFCPRGAESCKDQDGVPPGDGCDASLSWWFTEEALHPKKSTKTWPPMTMAGLPAECRQVLTAR</sequence>
<dbReference type="AlphaFoldDB" id="A0A2D2D177"/>
<organism evidence="9 10">
    <name type="scientific">Methylosinus trichosporium (strain ATCC 35070 / NCIMB 11131 / UNIQEM 75 / OB3b)</name>
    <dbReference type="NCBI Taxonomy" id="595536"/>
    <lineage>
        <taxon>Bacteria</taxon>
        <taxon>Pseudomonadati</taxon>
        <taxon>Pseudomonadota</taxon>
        <taxon>Alphaproteobacteria</taxon>
        <taxon>Hyphomicrobiales</taxon>
        <taxon>Methylocystaceae</taxon>
        <taxon>Methylosinus</taxon>
    </lineage>
</organism>